<sequence length="119" mass="12099">MGNLLVVGEDTSGEISPNAKEIVPPSKKIREVNEYSINSGQSEAVFTSESECVGPPGLPGMNGWDGADGVPGHHGPKGLDGTFDVYEDGCIVCPPGKPGNPGLPGPRGTIVGANLNSDS</sequence>
<dbReference type="EMBL" id="UYYB01017661">
    <property type="protein sequence ID" value="VDM70805.1"/>
    <property type="molecule type" value="Genomic_DNA"/>
</dbReference>
<proteinExistence type="predicted"/>
<dbReference type="Proteomes" id="UP000270094">
    <property type="component" value="Unassembled WGS sequence"/>
</dbReference>
<feature type="region of interest" description="Disordered" evidence="1">
    <location>
        <begin position="97"/>
        <end position="119"/>
    </location>
</feature>
<evidence type="ECO:0000256" key="1">
    <source>
        <dbReference type="SAM" id="MobiDB-lite"/>
    </source>
</evidence>
<accession>A0A3P7KIK4</accession>
<keyword evidence="3" id="KW-1185">Reference proteome</keyword>
<feature type="region of interest" description="Disordered" evidence="1">
    <location>
        <begin position="49"/>
        <end position="80"/>
    </location>
</feature>
<dbReference type="OrthoDB" id="5857384at2759"/>
<evidence type="ECO:0000313" key="3">
    <source>
        <dbReference type="Proteomes" id="UP000270094"/>
    </source>
</evidence>
<organism evidence="2 3">
    <name type="scientific">Strongylus vulgaris</name>
    <name type="common">Blood worm</name>
    <dbReference type="NCBI Taxonomy" id="40348"/>
    <lineage>
        <taxon>Eukaryota</taxon>
        <taxon>Metazoa</taxon>
        <taxon>Ecdysozoa</taxon>
        <taxon>Nematoda</taxon>
        <taxon>Chromadorea</taxon>
        <taxon>Rhabditida</taxon>
        <taxon>Rhabditina</taxon>
        <taxon>Rhabditomorpha</taxon>
        <taxon>Strongyloidea</taxon>
        <taxon>Strongylidae</taxon>
        <taxon>Strongylus</taxon>
    </lineage>
</organism>
<name>A0A3P7KIK4_STRVU</name>
<evidence type="ECO:0000313" key="2">
    <source>
        <dbReference type="EMBL" id="VDM70805.1"/>
    </source>
</evidence>
<reference evidence="2 3" key="1">
    <citation type="submission" date="2018-11" db="EMBL/GenBank/DDBJ databases">
        <authorList>
            <consortium name="Pathogen Informatics"/>
        </authorList>
    </citation>
    <scope>NUCLEOTIDE SEQUENCE [LARGE SCALE GENOMIC DNA]</scope>
</reference>
<evidence type="ECO:0008006" key="4">
    <source>
        <dbReference type="Google" id="ProtNLM"/>
    </source>
</evidence>
<gene>
    <name evidence="2" type="ORF">SVUK_LOCUS5803</name>
</gene>
<protein>
    <recommendedName>
        <fullName evidence="4">Nematode cuticle collagen N-terminal domain-containing protein</fullName>
    </recommendedName>
</protein>
<dbReference type="AlphaFoldDB" id="A0A3P7KIK4"/>